<protein>
    <recommendedName>
        <fullName evidence="3">Fucose-specific lectin</fullName>
    </recommendedName>
</protein>
<dbReference type="Gene3D" id="2.120.10.70">
    <property type="entry name" value="Fucose-specific lectin"/>
    <property type="match status" value="1"/>
</dbReference>
<name>A0A9W8PHZ5_9HYPO</name>
<accession>A0A9W8PHZ5</accession>
<evidence type="ECO:0000313" key="2">
    <source>
        <dbReference type="Proteomes" id="UP001152130"/>
    </source>
</evidence>
<sequence>MAPITALIDKSIHGDKVIKLFYCTGKAQLGLALWSATEDADPEDSIQPPTEVGEGQYITNPSQMTSINLQGEEKIVALTTENPFKVTDKDRRNLSEVSPYQKLSEVDIGHTTLTSCSSDDNAWIYFSGPLGNARSLFERQIGSSQSTQLIFSHDLWINSYAAAWYDTEAGKRKVIYEGSFVVEYTVGDQNPIAAVTSTGDMQRNSPLAVAFDKGTVYLYYCGRTTSGGIRRTKKVNGTWSTSVTIGSATIAQDSQLACVRANGINHLFYVARDEDESKDEYFVHYLDKD</sequence>
<gene>
    <name evidence="1" type="ORF">NW766_010099</name>
</gene>
<dbReference type="AlphaFoldDB" id="A0A9W8PHZ5"/>
<evidence type="ECO:0008006" key="3">
    <source>
        <dbReference type="Google" id="ProtNLM"/>
    </source>
</evidence>
<keyword evidence="2" id="KW-1185">Reference proteome</keyword>
<dbReference type="OrthoDB" id="5426604at2759"/>
<reference evidence="1" key="1">
    <citation type="submission" date="2022-10" db="EMBL/GenBank/DDBJ databases">
        <title>Fusarium specimens isolated from Avocado Roots.</title>
        <authorList>
            <person name="Stajich J."/>
            <person name="Roper C."/>
            <person name="Heimlech-Rivalta G."/>
        </authorList>
    </citation>
    <scope>NUCLEOTIDE SEQUENCE</scope>
    <source>
        <strain evidence="1">CF00143</strain>
    </source>
</reference>
<organism evidence="1 2">
    <name type="scientific">Fusarium irregulare</name>
    <dbReference type="NCBI Taxonomy" id="2494466"/>
    <lineage>
        <taxon>Eukaryota</taxon>
        <taxon>Fungi</taxon>
        <taxon>Dikarya</taxon>
        <taxon>Ascomycota</taxon>
        <taxon>Pezizomycotina</taxon>
        <taxon>Sordariomycetes</taxon>
        <taxon>Hypocreomycetidae</taxon>
        <taxon>Hypocreales</taxon>
        <taxon>Nectriaceae</taxon>
        <taxon>Fusarium</taxon>
        <taxon>Fusarium incarnatum-equiseti species complex</taxon>
    </lineage>
</organism>
<dbReference type="EMBL" id="JAPDHF010000017">
    <property type="protein sequence ID" value="KAJ4007415.1"/>
    <property type="molecule type" value="Genomic_DNA"/>
</dbReference>
<evidence type="ECO:0000313" key="1">
    <source>
        <dbReference type="EMBL" id="KAJ4007415.1"/>
    </source>
</evidence>
<dbReference type="Proteomes" id="UP001152130">
    <property type="component" value="Unassembled WGS sequence"/>
</dbReference>
<proteinExistence type="predicted"/>
<comment type="caution">
    <text evidence="1">The sequence shown here is derived from an EMBL/GenBank/DDBJ whole genome shotgun (WGS) entry which is preliminary data.</text>
</comment>